<accession>A0ABU4S1L0</accession>
<feature type="region of interest" description="Disordered" evidence="1">
    <location>
        <begin position="327"/>
        <end position="348"/>
    </location>
</feature>
<feature type="compositionally biased region" description="Acidic residues" evidence="1">
    <location>
        <begin position="87"/>
        <end position="98"/>
    </location>
</feature>
<name>A0ABU4S1L0_9GAMM</name>
<evidence type="ECO:0000256" key="1">
    <source>
        <dbReference type="SAM" id="MobiDB-lite"/>
    </source>
</evidence>
<proteinExistence type="predicted"/>
<evidence type="ECO:0000313" key="2">
    <source>
        <dbReference type="EMBL" id="MDX6849738.1"/>
    </source>
</evidence>
<reference evidence="2 3" key="1">
    <citation type="submission" date="2023-11" db="EMBL/GenBank/DDBJ databases">
        <title>Gilvimarinus fulvus sp. nov., isolated from the surface of Kelp.</title>
        <authorList>
            <person name="Sun Y.Y."/>
            <person name="Gong Y."/>
            <person name="Du Z.J."/>
        </authorList>
    </citation>
    <scope>NUCLEOTIDE SEQUENCE [LARGE SCALE GENOMIC DNA]</scope>
    <source>
        <strain evidence="2 3">SDUM040013</strain>
    </source>
</reference>
<keyword evidence="3" id="KW-1185">Reference proteome</keyword>
<comment type="caution">
    <text evidence="2">The sequence shown here is derived from an EMBL/GenBank/DDBJ whole genome shotgun (WGS) entry which is preliminary data.</text>
</comment>
<evidence type="ECO:0000313" key="3">
    <source>
        <dbReference type="Proteomes" id="UP001273505"/>
    </source>
</evidence>
<feature type="region of interest" description="Disordered" evidence="1">
    <location>
        <begin position="76"/>
        <end position="108"/>
    </location>
</feature>
<organism evidence="2 3">
    <name type="scientific">Gilvimarinus gilvus</name>
    <dbReference type="NCBI Taxonomy" id="3058038"/>
    <lineage>
        <taxon>Bacteria</taxon>
        <taxon>Pseudomonadati</taxon>
        <taxon>Pseudomonadota</taxon>
        <taxon>Gammaproteobacteria</taxon>
        <taxon>Cellvibrionales</taxon>
        <taxon>Cellvibrionaceae</taxon>
        <taxon>Gilvimarinus</taxon>
    </lineage>
</organism>
<dbReference type="Proteomes" id="UP001273505">
    <property type="component" value="Unassembled WGS sequence"/>
</dbReference>
<dbReference type="EMBL" id="JAXAFO010000015">
    <property type="protein sequence ID" value="MDX6849738.1"/>
    <property type="molecule type" value="Genomic_DNA"/>
</dbReference>
<protein>
    <submittedName>
        <fullName evidence="2">Uncharacterized protein</fullName>
    </submittedName>
</protein>
<dbReference type="RefSeq" id="WP_302722462.1">
    <property type="nucleotide sequence ID" value="NZ_JAULRU010000548.1"/>
</dbReference>
<gene>
    <name evidence="2" type="ORF">SCD92_10240</name>
</gene>
<sequence>MRVKASRKFWSQLGQSMAEYTVVMAALVGGLLVANRGACPDEYEDCIEYLLTVMHDNYDGYSASLSAVQEYATDYEVSESSGGWDDSGGDDDDDDDDGSSGGGDVEVPTVAVGFGTAVGDGTSVYGSVNADGEVINDGEVVGTYDSSTGEFTATDGTTESVVTSDVIVDEDGNILEREAVTDCDTGEVYAFGYRSEADGEFYDSLQYNEMDVSGYCTVATYKAEDADGNEDGGGRIVDGFYYAVTTTYQVAADPMAPEGEVVYFEDPDQNPATDDGVCVVLAAGWDSGLDPDDDNYYEDQLELLNNPPDGESLVIGYLDADYYTEQVMGNGEPTSPNDCVSNREITEP</sequence>